<dbReference type="RefSeq" id="WP_015328193.1">
    <property type="nucleotide sequence ID" value="NC_019978.1"/>
</dbReference>
<dbReference type="GO" id="GO:0006412">
    <property type="term" value="P:translation"/>
    <property type="evidence" value="ECO:0007669"/>
    <property type="project" value="UniProtKB-UniRule"/>
</dbReference>
<keyword evidence="5 8" id="KW-0687">Ribonucleoprotein</keyword>
<dbReference type="FunFam" id="3.30.70.60:FF:000002">
    <property type="entry name" value="30S ribosomal protein S6"/>
    <property type="match status" value="1"/>
</dbReference>
<dbReference type="OrthoDB" id="9812702at2"/>
<dbReference type="GO" id="GO:1990904">
    <property type="term" value="C:ribonucleoprotein complex"/>
    <property type="evidence" value="ECO:0007669"/>
    <property type="project" value="UniProtKB-KW"/>
</dbReference>
<evidence type="ECO:0000256" key="5">
    <source>
        <dbReference type="ARBA" id="ARBA00023274"/>
    </source>
</evidence>
<dbReference type="NCBIfam" id="TIGR00166">
    <property type="entry name" value="S6"/>
    <property type="match status" value="1"/>
</dbReference>
<dbReference type="GO" id="GO:0070181">
    <property type="term" value="F:small ribosomal subunit rRNA binding"/>
    <property type="evidence" value="ECO:0007669"/>
    <property type="project" value="TreeGrafter"/>
</dbReference>
<reference evidence="10" key="1">
    <citation type="submission" date="2012-02" db="EMBL/GenBank/DDBJ databases">
        <title>The complete genome of Halobacteroides halobius DSM 5150.</title>
        <authorList>
            <person name="Lucas S."/>
            <person name="Copeland A."/>
            <person name="Lapidus A."/>
            <person name="Glavina del Rio T."/>
            <person name="Dalin E."/>
            <person name="Tice H."/>
            <person name="Bruce D."/>
            <person name="Goodwin L."/>
            <person name="Pitluck S."/>
            <person name="Peters L."/>
            <person name="Mikhailova N."/>
            <person name="Gu W."/>
            <person name="Kyrpides N."/>
            <person name="Mavromatis K."/>
            <person name="Ivanova N."/>
            <person name="Brettin T."/>
            <person name="Detter J.C."/>
            <person name="Han C."/>
            <person name="Larimer F."/>
            <person name="Land M."/>
            <person name="Hauser L."/>
            <person name="Markowitz V."/>
            <person name="Cheng J.-F."/>
            <person name="Hugenholtz P."/>
            <person name="Woyke T."/>
            <person name="Wu D."/>
            <person name="Tindall B."/>
            <person name="Pomrenke H."/>
            <person name="Brambilla E."/>
            <person name="Klenk H.-P."/>
            <person name="Eisen J.A."/>
        </authorList>
    </citation>
    <scope>NUCLEOTIDE SEQUENCE [LARGE SCALE GENOMIC DNA]</scope>
    <source>
        <strain evidence="10">ATCC 35273 / DSM 5150 / MD-1</strain>
    </source>
</reference>
<dbReference type="Pfam" id="PF01250">
    <property type="entry name" value="Ribosomal_S6"/>
    <property type="match status" value="1"/>
</dbReference>
<evidence type="ECO:0000313" key="9">
    <source>
        <dbReference type="EMBL" id="AGB42482.1"/>
    </source>
</evidence>
<dbReference type="Gene3D" id="3.30.70.60">
    <property type="match status" value="1"/>
</dbReference>
<evidence type="ECO:0000256" key="6">
    <source>
        <dbReference type="ARBA" id="ARBA00035104"/>
    </source>
</evidence>
<protein>
    <recommendedName>
        <fullName evidence="7 8">Small ribosomal subunit protein bS6</fullName>
    </recommendedName>
</protein>
<dbReference type="CDD" id="cd00473">
    <property type="entry name" value="bS6"/>
    <property type="match status" value="1"/>
</dbReference>
<accession>L0KB04</accession>
<dbReference type="SUPFAM" id="SSF54995">
    <property type="entry name" value="Ribosomal protein S6"/>
    <property type="match status" value="1"/>
</dbReference>
<dbReference type="GO" id="GO:0005840">
    <property type="term" value="C:ribosome"/>
    <property type="evidence" value="ECO:0007669"/>
    <property type="project" value="UniProtKB-KW"/>
</dbReference>
<dbReference type="EMBL" id="CP003359">
    <property type="protein sequence ID" value="AGB42482.1"/>
    <property type="molecule type" value="Genomic_DNA"/>
</dbReference>
<evidence type="ECO:0000256" key="7">
    <source>
        <dbReference type="ARBA" id="ARBA00035294"/>
    </source>
</evidence>
<evidence type="ECO:0000256" key="4">
    <source>
        <dbReference type="ARBA" id="ARBA00022980"/>
    </source>
</evidence>
<dbReference type="GO" id="GO:0003735">
    <property type="term" value="F:structural constituent of ribosome"/>
    <property type="evidence" value="ECO:0007669"/>
    <property type="project" value="InterPro"/>
</dbReference>
<keyword evidence="3 8" id="KW-0694">RNA-binding</keyword>
<keyword evidence="10" id="KW-1185">Reference proteome</keyword>
<dbReference type="AlphaFoldDB" id="L0KB04"/>
<dbReference type="PANTHER" id="PTHR21011">
    <property type="entry name" value="MITOCHONDRIAL 28S RIBOSOMAL PROTEIN S6"/>
    <property type="match status" value="1"/>
</dbReference>
<dbReference type="KEGG" id="hhl:Halha_2609"/>
<dbReference type="InterPro" id="IPR035980">
    <property type="entry name" value="Ribosomal_bS6_sf"/>
</dbReference>
<dbReference type="GO" id="GO:0005737">
    <property type="term" value="C:cytoplasm"/>
    <property type="evidence" value="ECO:0007669"/>
    <property type="project" value="UniProtKB-ARBA"/>
</dbReference>
<proteinExistence type="inferred from homology"/>
<dbReference type="HAMAP" id="MF_00360">
    <property type="entry name" value="Ribosomal_bS6"/>
    <property type="match status" value="1"/>
</dbReference>
<organism evidence="9 10">
    <name type="scientific">Halobacteroides halobius (strain ATCC 35273 / DSM 5150 / MD-1)</name>
    <dbReference type="NCBI Taxonomy" id="748449"/>
    <lineage>
        <taxon>Bacteria</taxon>
        <taxon>Bacillati</taxon>
        <taxon>Bacillota</taxon>
        <taxon>Clostridia</taxon>
        <taxon>Halanaerobiales</taxon>
        <taxon>Halobacteroidaceae</taxon>
        <taxon>Halobacteroides</taxon>
    </lineage>
</organism>
<comment type="function">
    <text evidence="6 8">Binds together with bS18 to 16S ribosomal RNA.</text>
</comment>
<comment type="similarity">
    <text evidence="1 8">Belongs to the bacterial ribosomal protein bS6 family.</text>
</comment>
<evidence type="ECO:0000256" key="8">
    <source>
        <dbReference type="HAMAP-Rule" id="MF_00360"/>
    </source>
</evidence>
<dbReference type="STRING" id="748449.Halha_2609"/>
<dbReference type="InterPro" id="IPR014717">
    <property type="entry name" value="Transl_elong_EF1B/ribsomal_bS6"/>
</dbReference>
<evidence type="ECO:0000256" key="2">
    <source>
        <dbReference type="ARBA" id="ARBA00022730"/>
    </source>
</evidence>
<dbReference type="InterPro" id="IPR000529">
    <property type="entry name" value="Ribosomal_bS6"/>
</dbReference>
<dbReference type="PROSITE" id="PS01048">
    <property type="entry name" value="RIBOSOMAL_S6"/>
    <property type="match status" value="1"/>
</dbReference>
<dbReference type="eggNOG" id="COG0360">
    <property type="taxonomic scope" value="Bacteria"/>
</dbReference>
<evidence type="ECO:0000313" key="10">
    <source>
        <dbReference type="Proteomes" id="UP000010880"/>
    </source>
</evidence>
<dbReference type="Proteomes" id="UP000010880">
    <property type="component" value="Chromosome"/>
</dbReference>
<sequence length="94" mass="10888">MRKYETMFILNSDLEEEATESLVEKLTGVIADNDGELVDVDEWGTKELAYEINDQKAGYYTVVNFEGTPATVNELKRNYKINDNVMRYIVLRDE</sequence>
<dbReference type="PANTHER" id="PTHR21011:SF1">
    <property type="entry name" value="SMALL RIBOSOMAL SUBUNIT PROTEIN BS6M"/>
    <property type="match status" value="1"/>
</dbReference>
<dbReference type="HOGENOM" id="CLU_113441_5_1_9"/>
<evidence type="ECO:0000256" key="3">
    <source>
        <dbReference type="ARBA" id="ARBA00022884"/>
    </source>
</evidence>
<dbReference type="InterPro" id="IPR020815">
    <property type="entry name" value="Ribosomal_bS6_CS"/>
</dbReference>
<dbReference type="InterPro" id="IPR020814">
    <property type="entry name" value="Ribosomal_S6_plastid/chlpt"/>
</dbReference>
<gene>
    <name evidence="8" type="primary">rpsF</name>
    <name evidence="9" type="ordered locus">Halha_2609</name>
</gene>
<keyword evidence="4 8" id="KW-0689">Ribosomal protein</keyword>
<evidence type="ECO:0000256" key="1">
    <source>
        <dbReference type="ARBA" id="ARBA00009512"/>
    </source>
</evidence>
<name>L0KB04_HALHC</name>
<keyword evidence="2 8" id="KW-0699">rRNA-binding</keyword>